<sequence>MIEKLITDFFYAIEKNESITSRHGKAVFFIEEILEKKHEKFNYVSIQTISRLHRKFVENEKKISVGVPNGFIKDAMAQYLNYTNYDDYKLINSPTVFLGKKKIHYSNKNHISKLKLKVA</sequence>
<proteinExistence type="predicted"/>
<dbReference type="Proteomes" id="UP001497527">
    <property type="component" value="Unassembled WGS sequence"/>
</dbReference>
<comment type="caution">
    <text evidence="1">The sequence shown here is derived from an EMBL/GenBank/DDBJ whole genome shotgun (WGS) entry which is preliminary data.</text>
</comment>
<accession>A0ABM9PFB8</accession>
<gene>
    <name evidence="1" type="ORF">T190423A01A_60213</name>
</gene>
<evidence type="ECO:0000313" key="2">
    <source>
        <dbReference type="Proteomes" id="UP001497527"/>
    </source>
</evidence>
<reference evidence="1 2" key="1">
    <citation type="submission" date="2024-05" db="EMBL/GenBank/DDBJ databases">
        <authorList>
            <person name="Duchaud E."/>
        </authorList>
    </citation>
    <scope>NUCLEOTIDE SEQUENCE [LARGE SCALE GENOMIC DNA]</scope>
    <source>
        <strain evidence="1">Ena-SAMPLE-TAB-13-05-2024-13:56:06:370-140308</strain>
    </source>
</reference>
<protein>
    <submittedName>
        <fullName evidence="1">Uncharacterized protein</fullName>
    </submittedName>
</protein>
<evidence type="ECO:0000313" key="1">
    <source>
        <dbReference type="EMBL" id="CAL2104276.1"/>
    </source>
</evidence>
<dbReference type="EMBL" id="CAXJIO010000015">
    <property type="protein sequence ID" value="CAL2104276.1"/>
    <property type="molecule type" value="Genomic_DNA"/>
</dbReference>
<dbReference type="RefSeq" id="WP_348718561.1">
    <property type="nucleotide sequence ID" value="NZ_CAXJIO010000015.1"/>
</dbReference>
<name>A0ABM9PFB8_9FLAO</name>
<organism evidence="1 2">
    <name type="scientific">Tenacibaculum polynesiense</name>
    <dbReference type="NCBI Taxonomy" id="3137857"/>
    <lineage>
        <taxon>Bacteria</taxon>
        <taxon>Pseudomonadati</taxon>
        <taxon>Bacteroidota</taxon>
        <taxon>Flavobacteriia</taxon>
        <taxon>Flavobacteriales</taxon>
        <taxon>Flavobacteriaceae</taxon>
        <taxon>Tenacibaculum</taxon>
    </lineage>
</organism>
<keyword evidence="2" id="KW-1185">Reference proteome</keyword>